<gene>
    <name evidence="2" type="ORF">BDD43_0013</name>
</gene>
<accession>A0A495IT47</accession>
<organism evidence="2 3">
    <name type="scientific">Mucilaginibacter gracilis</name>
    <dbReference type="NCBI Taxonomy" id="423350"/>
    <lineage>
        <taxon>Bacteria</taxon>
        <taxon>Pseudomonadati</taxon>
        <taxon>Bacteroidota</taxon>
        <taxon>Sphingobacteriia</taxon>
        <taxon>Sphingobacteriales</taxon>
        <taxon>Sphingobacteriaceae</taxon>
        <taxon>Mucilaginibacter</taxon>
    </lineage>
</organism>
<dbReference type="SUPFAM" id="SSF48208">
    <property type="entry name" value="Six-hairpin glycosidases"/>
    <property type="match status" value="1"/>
</dbReference>
<keyword evidence="3" id="KW-1185">Reference proteome</keyword>
<reference evidence="2 3" key="1">
    <citation type="submission" date="2018-10" db="EMBL/GenBank/DDBJ databases">
        <title>Genomic Encyclopedia of Archaeal and Bacterial Type Strains, Phase II (KMG-II): from individual species to whole genera.</title>
        <authorList>
            <person name="Goeker M."/>
        </authorList>
    </citation>
    <scope>NUCLEOTIDE SEQUENCE [LARGE SCALE GENOMIC DNA]</scope>
    <source>
        <strain evidence="2 3">DSM 18602</strain>
    </source>
</reference>
<keyword evidence="1" id="KW-0732">Signal</keyword>
<sequence>MKRSLVTCFLWLTSQALYAQYDISLSSKQLKVSWTQEKDGWHISSINAGGKTLANPSGAFTIIYLNRKPAPALVDQDIEGKAYTFYPSIAKKSADGTITFTQELRFGVMESTWKIDPNYPTDIHVEIMVKAKLRGSFSIGTPTVAVLEPNNLSWGMIPGNWYGREIQNDVGLATKYSMGLPSVPALAKERNTMTLSPMLTTKDKVTLAVIPDPGMGADSYEKDSITKGLNKVGMSTMDRHNQLTPVAYSPVLGQVGSLINPGETVAFKFRYSIQAADWFPVFTHAVNDIYQFSNMLNIQQEKRSLSERVSLMQDYLQNDKKSNWTTWECKGLQIGANGQKNADVGAFCMLAFAGNNPAMQKHLPFVRNYKLAIQETDKGFFYGGAMGEYADEDGVGSERGNWVEPLYTTYYTLMDMGNMLLFKPNDPELRERVKLAADRLIAWQHADGGFDVAYDRVSHQLSFPDLQDLRPTWYGLLIAYRILGDQKYLDAAKKGADWLVKNGVDKGYYLGVCGDARNIWDFATAQCSESLLELYKTTKNGYYKKAAIEAAKIYATSIFTQPIATTKIKKVGNMERQDWEIAEAGLSVEHIKGTASGGPILISSFAGLFTRMFEMTNDSLFLHMARVAARGRDAYVDAENGQSIYYWSALENVAKGAKVFPHHAFWQIGWITDYLISEAHLRSGGKVEFPSGFMTPKVGPHVSYGFAPGDVYGNKANLCMPVGLLKSENPNFEYVGALGLQKDKLYVLVLNQSPLAQSGSMAIDVSKIGDGKITKWGKSVVLQGDQSWANAAKGTVDLKIKPWGMSVIAIDLAK</sequence>
<dbReference type="Gene3D" id="1.50.10.20">
    <property type="match status" value="1"/>
</dbReference>
<evidence type="ECO:0000256" key="1">
    <source>
        <dbReference type="SAM" id="SignalP"/>
    </source>
</evidence>
<protein>
    <recommendedName>
        <fullName evidence="4">Glycerophosphoryl diester phosphodiesterase</fullName>
    </recommendedName>
</protein>
<dbReference type="Proteomes" id="UP000268007">
    <property type="component" value="Unassembled WGS sequence"/>
</dbReference>
<dbReference type="OrthoDB" id="628098at2"/>
<proteinExistence type="predicted"/>
<evidence type="ECO:0008006" key="4">
    <source>
        <dbReference type="Google" id="ProtNLM"/>
    </source>
</evidence>
<feature type="chain" id="PRO_5019815130" description="Glycerophosphoryl diester phosphodiesterase" evidence="1">
    <location>
        <begin position="20"/>
        <end position="814"/>
    </location>
</feature>
<dbReference type="AlphaFoldDB" id="A0A495IT47"/>
<dbReference type="EMBL" id="RBKU01000001">
    <property type="protein sequence ID" value="RKR79927.1"/>
    <property type="molecule type" value="Genomic_DNA"/>
</dbReference>
<dbReference type="GO" id="GO:0005975">
    <property type="term" value="P:carbohydrate metabolic process"/>
    <property type="evidence" value="ECO:0007669"/>
    <property type="project" value="InterPro"/>
</dbReference>
<dbReference type="InterPro" id="IPR008928">
    <property type="entry name" value="6-hairpin_glycosidase_sf"/>
</dbReference>
<evidence type="ECO:0000313" key="3">
    <source>
        <dbReference type="Proteomes" id="UP000268007"/>
    </source>
</evidence>
<feature type="signal peptide" evidence="1">
    <location>
        <begin position="1"/>
        <end position="19"/>
    </location>
</feature>
<dbReference type="RefSeq" id="WP_121195526.1">
    <property type="nucleotide sequence ID" value="NZ_RBKU01000001.1"/>
</dbReference>
<evidence type="ECO:0000313" key="2">
    <source>
        <dbReference type="EMBL" id="RKR79927.1"/>
    </source>
</evidence>
<comment type="caution">
    <text evidence="2">The sequence shown here is derived from an EMBL/GenBank/DDBJ whole genome shotgun (WGS) entry which is preliminary data.</text>
</comment>
<name>A0A495IT47_9SPHI</name>